<keyword evidence="5" id="KW-1185">Reference proteome</keyword>
<dbReference type="AlphaFoldDB" id="A0A7Y9FN59"/>
<reference evidence="4 5" key="1">
    <citation type="submission" date="2020-08" db="EMBL/GenBank/DDBJ databases">
        <title>The Agave Microbiome: Exploring the role of microbial communities in plant adaptations to desert environments.</title>
        <authorList>
            <person name="Partida-Martinez L.P."/>
        </authorList>
    </citation>
    <scope>NUCLEOTIDE SEQUENCE [LARGE SCALE GENOMIC DNA]</scope>
    <source>
        <strain evidence="4 5">AS2.3</strain>
    </source>
</reference>
<name>A0A7Y9FN59_9SPHN</name>
<dbReference type="EMBL" id="JACCBY010000002">
    <property type="protein sequence ID" value="NYD90375.1"/>
    <property type="molecule type" value="Genomic_DNA"/>
</dbReference>
<evidence type="ECO:0000256" key="3">
    <source>
        <dbReference type="SAM" id="SignalP"/>
    </source>
</evidence>
<proteinExistence type="predicted"/>
<protein>
    <submittedName>
        <fullName evidence="4">Outer membrane biosynthesis protein TonB</fullName>
    </submittedName>
</protein>
<evidence type="ECO:0000313" key="5">
    <source>
        <dbReference type="Proteomes" id="UP000517753"/>
    </source>
</evidence>
<feature type="compositionally biased region" description="Pro residues" evidence="1">
    <location>
        <begin position="81"/>
        <end position="103"/>
    </location>
</feature>
<feature type="region of interest" description="Disordered" evidence="1">
    <location>
        <begin position="189"/>
        <end position="222"/>
    </location>
</feature>
<keyword evidence="2" id="KW-0472">Membrane</keyword>
<evidence type="ECO:0000256" key="1">
    <source>
        <dbReference type="SAM" id="MobiDB-lite"/>
    </source>
</evidence>
<comment type="caution">
    <text evidence="4">The sequence shown here is derived from an EMBL/GenBank/DDBJ whole genome shotgun (WGS) entry which is preliminary data.</text>
</comment>
<feature type="compositionally biased region" description="Pro residues" evidence="1">
    <location>
        <begin position="189"/>
        <end position="215"/>
    </location>
</feature>
<dbReference type="Proteomes" id="UP000517753">
    <property type="component" value="Unassembled WGS sequence"/>
</dbReference>
<feature type="region of interest" description="Disordered" evidence="1">
    <location>
        <begin position="24"/>
        <end position="151"/>
    </location>
</feature>
<accession>A0A7Y9FN59</accession>
<feature type="compositionally biased region" description="Low complexity" evidence="1">
    <location>
        <begin position="133"/>
        <end position="144"/>
    </location>
</feature>
<keyword evidence="2" id="KW-0812">Transmembrane</keyword>
<feature type="compositionally biased region" description="Pro residues" evidence="1">
    <location>
        <begin position="53"/>
        <end position="69"/>
    </location>
</feature>
<evidence type="ECO:0000256" key="2">
    <source>
        <dbReference type="SAM" id="Phobius"/>
    </source>
</evidence>
<keyword evidence="3" id="KW-0732">Signal</keyword>
<feature type="signal peptide" evidence="3">
    <location>
        <begin position="1"/>
        <end position="26"/>
    </location>
</feature>
<feature type="compositionally biased region" description="Low complexity" evidence="1">
    <location>
        <begin position="70"/>
        <end position="80"/>
    </location>
</feature>
<keyword evidence="2" id="KW-1133">Transmembrane helix</keyword>
<sequence>MNMKRGARLSAIALLLAGAAAGPGVAQTSNTTAPQTIPGLDNFSLPPSQQAPTPAPTPPPEPLPVPVVTPTPRVAATPAARPTPRPGATPTPRATPSPTPTPTATPTSAPAAAAPVIVATPTVEPSPTPSATPSPVASPSTVPADTAATSAGPSNGWWWAGAALLAIAAAAGWWLLRRRGAGVAEFAPEPAPEMAPPPVPPVRQPTPRPAAPQAPAPAMLAPEPPMNRARLALTLHPRRAGLNLLSATVEAELEVRNLGTAPASAIRIGTTLTDAGPGQEGDVAALFAVSVGRPAVPPFALAPGETRRVRIVAALPRTSIRPLEAAGRPMFVPIVAINALYDAGGVEGQNAAAFAIGVERVDSAKLAPFWLDQPPRMYDALGVRPYAAAVER</sequence>
<evidence type="ECO:0000313" key="4">
    <source>
        <dbReference type="EMBL" id="NYD90375.1"/>
    </source>
</evidence>
<feature type="compositionally biased region" description="Low complexity" evidence="1">
    <location>
        <begin position="104"/>
        <end position="123"/>
    </location>
</feature>
<feature type="chain" id="PRO_5030934258" evidence="3">
    <location>
        <begin position="27"/>
        <end position="392"/>
    </location>
</feature>
<organism evidence="4 5">
    <name type="scientific">Sphingomonas melonis</name>
    <dbReference type="NCBI Taxonomy" id="152682"/>
    <lineage>
        <taxon>Bacteria</taxon>
        <taxon>Pseudomonadati</taxon>
        <taxon>Pseudomonadota</taxon>
        <taxon>Alphaproteobacteria</taxon>
        <taxon>Sphingomonadales</taxon>
        <taxon>Sphingomonadaceae</taxon>
        <taxon>Sphingomonas</taxon>
    </lineage>
</organism>
<feature type="transmembrane region" description="Helical" evidence="2">
    <location>
        <begin position="156"/>
        <end position="176"/>
    </location>
</feature>
<gene>
    <name evidence="4" type="ORF">HD841_002155</name>
</gene>